<evidence type="ECO:0000313" key="2">
    <source>
        <dbReference type="Proteomes" id="UP000503540"/>
    </source>
</evidence>
<proteinExistence type="predicted"/>
<name>A0A6G9YUC7_9NOCA</name>
<keyword evidence="2" id="KW-1185">Reference proteome</keyword>
<dbReference type="AlphaFoldDB" id="A0A6G9YUC7"/>
<reference evidence="1 2" key="1">
    <citation type="journal article" date="2019" name="ACS Chem. Biol.">
        <title>Identification and Mobilization of a Cryptic Antibiotic Biosynthesis Gene Locus from a Human-Pathogenic Nocardia Isolate.</title>
        <authorList>
            <person name="Herisse M."/>
            <person name="Ishida K."/>
            <person name="Porter J.L."/>
            <person name="Howden B."/>
            <person name="Hertweck C."/>
            <person name="Stinear T.P."/>
            <person name="Pidot S.J."/>
        </authorList>
    </citation>
    <scope>NUCLEOTIDE SEQUENCE [LARGE SCALE GENOMIC DNA]</scope>
    <source>
        <strain evidence="1 2">AUSMDU00012717</strain>
    </source>
</reference>
<dbReference type="Proteomes" id="UP000503540">
    <property type="component" value="Chromosome"/>
</dbReference>
<dbReference type="KEGG" id="nah:F5544_43330"/>
<dbReference type="RefSeq" id="WP_167478539.1">
    <property type="nucleotide sequence ID" value="NZ_CP046172.1"/>
</dbReference>
<protein>
    <submittedName>
        <fullName evidence="1">Uncharacterized protein</fullName>
    </submittedName>
</protein>
<gene>
    <name evidence="1" type="ORF">F5544_43330</name>
</gene>
<dbReference type="InterPro" id="IPR035405">
    <property type="entry name" value="GP70"/>
</dbReference>
<dbReference type="EMBL" id="CP046172">
    <property type="protein sequence ID" value="QIS16473.1"/>
    <property type="molecule type" value="Genomic_DNA"/>
</dbReference>
<organism evidence="1 2">
    <name type="scientific">Nocardia arthritidis</name>
    <dbReference type="NCBI Taxonomy" id="228602"/>
    <lineage>
        <taxon>Bacteria</taxon>
        <taxon>Bacillati</taxon>
        <taxon>Actinomycetota</taxon>
        <taxon>Actinomycetes</taxon>
        <taxon>Mycobacteriales</taxon>
        <taxon>Nocardiaceae</taxon>
        <taxon>Nocardia</taxon>
    </lineage>
</organism>
<accession>A0A6G9YUC7</accession>
<evidence type="ECO:0000313" key="1">
    <source>
        <dbReference type="EMBL" id="QIS16473.1"/>
    </source>
</evidence>
<dbReference type="Pfam" id="PF17429">
    <property type="entry name" value="GP70"/>
    <property type="match status" value="1"/>
</dbReference>
<sequence>MLAEQLCLVVYASVKLKPHQPVYRPVAEFLEQHENLKIAEVEQDDESMFHFRAVETTYAIFGQKDSPSKQPTRFA</sequence>